<dbReference type="InterPro" id="IPR008969">
    <property type="entry name" value="CarboxyPept-like_regulatory"/>
</dbReference>
<keyword evidence="2 4" id="KW-0472">Membrane</keyword>
<dbReference type="SUPFAM" id="SSF103088">
    <property type="entry name" value="OmpA-like"/>
    <property type="match status" value="1"/>
</dbReference>
<proteinExistence type="predicted"/>
<dbReference type="PANTHER" id="PTHR30329:SF21">
    <property type="entry name" value="LIPOPROTEIN YIAD-RELATED"/>
    <property type="match status" value="1"/>
</dbReference>
<reference evidence="7 8" key="1">
    <citation type="submission" date="2018-07" db="EMBL/GenBank/DDBJ databases">
        <title>Chitinophaga K2CV101002-2 sp. nov., isolated from a monsoon evergreen broad-leaved forest soil.</title>
        <authorList>
            <person name="Lv Y."/>
        </authorList>
    </citation>
    <scope>NUCLEOTIDE SEQUENCE [LARGE SCALE GENOMIC DNA]</scope>
    <source>
        <strain evidence="7 8">GDMCC 1.1288</strain>
    </source>
</reference>
<dbReference type="PANTHER" id="PTHR30329">
    <property type="entry name" value="STATOR ELEMENT OF FLAGELLAR MOTOR COMPLEX"/>
    <property type="match status" value="1"/>
</dbReference>
<organism evidence="7 8">
    <name type="scientific">Chitinophaga silvatica</name>
    <dbReference type="NCBI Taxonomy" id="2282649"/>
    <lineage>
        <taxon>Bacteria</taxon>
        <taxon>Pseudomonadati</taxon>
        <taxon>Bacteroidota</taxon>
        <taxon>Chitinophagia</taxon>
        <taxon>Chitinophagales</taxon>
        <taxon>Chitinophagaceae</taxon>
        <taxon>Chitinophaga</taxon>
    </lineage>
</organism>
<evidence type="ECO:0000256" key="1">
    <source>
        <dbReference type="ARBA" id="ARBA00004442"/>
    </source>
</evidence>
<dbReference type="InterPro" id="IPR050330">
    <property type="entry name" value="Bact_OuterMem_StrucFunc"/>
</dbReference>
<evidence type="ECO:0000256" key="4">
    <source>
        <dbReference type="PROSITE-ProRule" id="PRU00473"/>
    </source>
</evidence>
<dbReference type="Gene3D" id="1.25.40.10">
    <property type="entry name" value="Tetratricopeptide repeat domain"/>
    <property type="match status" value="1"/>
</dbReference>
<dbReference type="PROSITE" id="PS51123">
    <property type="entry name" value="OMPA_2"/>
    <property type="match status" value="1"/>
</dbReference>
<dbReference type="PRINTS" id="PR01021">
    <property type="entry name" value="OMPADOMAIN"/>
</dbReference>
<evidence type="ECO:0000256" key="3">
    <source>
        <dbReference type="ARBA" id="ARBA00023237"/>
    </source>
</evidence>
<dbReference type="EMBL" id="QPMM01000006">
    <property type="protein sequence ID" value="RFS22367.1"/>
    <property type="molecule type" value="Genomic_DNA"/>
</dbReference>
<dbReference type="InterPro" id="IPR011990">
    <property type="entry name" value="TPR-like_helical_dom_sf"/>
</dbReference>
<keyword evidence="8" id="KW-1185">Reference proteome</keyword>
<evidence type="ECO:0000259" key="6">
    <source>
        <dbReference type="PROSITE" id="PS51123"/>
    </source>
</evidence>
<feature type="compositionally biased region" description="Polar residues" evidence="5">
    <location>
        <begin position="228"/>
        <end position="244"/>
    </location>
</feature>
<dbReference type="SUPFAM" id="SSF48452">
    <property type="entry name" value="TPR-like"/>
    <property type="match status" value="1"/>
</dbReference>
<dbReference type="Gene3D" id="3.30.1330.60">
    <property type="entry name" value="OmpA-like domain"/>
    <property type="match status" value="1"/>
</dbReference>
<keyword evidence="3" id="KW-0998">Cell outer membrane</keyword>
<comment type="caution">
    <text evidence="7">The sequence shown here is derived from an EMBL/GenBank/DDBJ whole genome shotgun (WGS) entry which is preliminary data.</text>
</comment>
<dbReference type="GO" id="GO:0009279">
    <property type="term" value="C:cell outer membrane"/>
    <property type="evidence" value="ECO:0007669"/>
    <property type="project" value="UniProtKB-SubCell"/>
</dbReference>
<dbReference type="InterPro" id="IPR006665">
    <property type="entry name" value="OmpA-like"/>
</dbReference>
<dbReference type="InterPro" id="IPR006664">
    <property type="entry name" value="OMP_bac"/>
</dbReference>
<accession>A0A3E1Y9N2</accession>
<dbReference type="Gene3D" id="2.60.40.1120">
    <property type="entry name" value="Carboxypeptidase-like, regulatory domain"/>
    <property type="match status" value="1"/>
</dbReference>
<feature type="compositionally biased region" description="Basic and acidic residues" evidence="5">
    <location>
        <begin position="673"/>
        <end position="690"/>
    </location>
</feature>
<dbReference type="Pfam" id="PF00691">
    <property type="entry name" value="OmpA"/>
    <property type="match status" value="1"/>
</dbReference>
<evidence type="ECO:0000313" key="7">
    <source>
        <dbReference type="EMBL" id="RFS22367.1"/>
    </source>
</evidence>
<evidence type="ECO:0000256" key="2">
    <source>
        <dbReference type="ARBA" id="ARBA00023136"/>
    </source>
</evidence>
<sequence length="696" mass="78211">MKNIYRKRNGTLMKKITLCLLVVLTGIFSSIQAQYVYDYKHTADVYYNARDYYSAAQYYNKALGTFKIKPEQVLPYTIAGAPAPTGKMKDYQDVVARLADSYRRFYDYGNAETWYAQLVGFNNPAYPQARFWYATTLRYNGKYQEALDEFKKFQKSYTASDDLSVRTALEISTCEFALSDGQKLPRFTIEKTSGNVNEGGANYAPVVLDPGTLMFTSSRSDNPPLPTASKQKPNPNNRKGTPYVNNLYTATGSENSYDNSQKVKIPMAKGFDQGVSTISPDGNSMYLTRWFMKDGVKQASIYMTIRQNGAWAEPRPLGDNVNVPGYNSMQPFITSDGKYLLFSSNRPGGMGKYDLWYCIMSNGTPGGAKNMGTAINTKDEEQAPFYDAEKNLLVFSTDGRVGYGGLDFYSSEGDFGTWSQPVNMGKPLNSPKDDIYYTALDNSHPFAAGFISSDRESICCLEVFGIRRIKKVISGLIIDCDTQKPLQGATVTLLDTVRRKTISKVTLGADGRYTFEADPQRYYKLLAEKQNYFSKALYVNTDDLLKIDSLDNPTLCLKPYEIDKPIVLNNIYYDFNKATLREESKIVLDTVVDILRENPKLTIEMSAHTDSIGSVKYNDKLSQARAQSCVDYLISRGISPNRLIAKGYGKSRPIAPNSLPNGKDNPEGRQLNRRTEFKVLKRQVEARSDYDNNSSQ</sequence>
<dbReference type="SUPFAM" id="SSF82171">
    <property type="entry name" value="DPP6 N-terminal domain-like"/>
    <property type="match status" value="1"/>
</dbReference>
<dbReference type="InterPro" id="IPR036737">
    <property type="entry name" value="OmpA-like_sf"/>
</dbReference>
<dbReference type="InterPro" id="IPR011659">
    <property type="entry name" value="WD40"/>
</dbReference>
<name>A0A3E1Y9N2_9BACT</name>
<evidence type="ECO:0000313" key="8">
    <source>
        <dbReference type="Proteomes" id="UP000260644"/>
    </source>
</evidence>
<dbReference type="AlphaFoldDB" id="A0A3E1Y9N2"/>
<gene>
    <name evidence="7" type="ORF">DVR12_11170</name>
</gene>
<dbReference type="Proteomes" id="UP000260644">
    <property type="component" value="Unassembled WGS sequence"/>
</dbReference>
<dbReference type="CDD" id="cd07185">
    <property type="entry name" value="OmpA_C-like"/>
    <property type="match status" value="1"/>
</dbReference>
<feature type="domain" description="OmpA-like" evidence="6">
    <location>
        <begin position="560"/>
        <end position="683"/>
    </location>
</feature>
<protein>
    <recommendedName>
        <fullName evidence="6">OmpA-like domain-containing protein</fullName>
    </recommendedName>
</protein>
<evidence type="ECO:0000256" key="5">
    <source>
        <dbReference type="SAM" id="MobiDB-lite"/>
    </source>
</evidence>
<feature type="region of interest" description="Disordered" evidence="5">
    <location>
        <begin position="649"/>
        <end position="696"/>
    </location>
</feature>
<feature type="region of interest" description="Disordered" evidence="5">
    <location>
        <begin position="215"/>
        <end position="244"/>
    </location>
</feature>
<dbReference type="Pfam" id="PF07676">
    <property type="entry name" value="PD40"/>
    <property type="match status" value="1"/>
</dbReference>
<dbReference type="SUPFAM" id="SSF49464">
    <property type="entry name" value="Carboxypeptidase regulatory domain-like"/>
    <property type="match status" value="1"/>
</dbReference>
<comment type="subcellular location">
    <subcellularLocation>
        <location evidence="1">Cell outer membrane</location>
    </subcellularLocation>
</comment>